<dbReference type="OrthoDB" id="9802248at2"/>
<feature type="domain" description="Metallo-beta-lactamase" evidence="5">
    <location>
        <begin position="14"/>
        <end position="189"/>
    </location>
</feature>
<evidence type="ECO:0000313" key="6">
    <source>
        <dbReference type="EMBL" id="OXG09096.1"/>
    </source>
</evidence>
<name>A0A227PJ16_9FLAO</name>
<accession>A0A227PJ16</accession>
<dbReference type="Proteomes" id="UP000214684">
    <property type="component" value="Unassembled WGS sequence"/>
</dbReference>
<dbReference type="Pfam" id="PF00753">
    <property type="entry name" value="Lactamase_B"/>
    <property type="match status" value="1"/>
</dbReference>
<sequence>MQLEIHRYVSGVFFENTYLVVNNNTNTAIVIDPGLGSATQVENLMKQNVKIEAIFVTHPHFDHVFDLAKVKAITNAKIYMHHDDLAVAENFVEEAASYGYTTEPLPPADVFCKDGDIFYLGNVAFTIIHIPGHTPGSICLKFNEGVFTGDTLMNKKIGDSYEGYFNDLISGIKQKLYVLPDAFTIYPGHYKYSTVGDEKKFNLNVF</sequence>
<dbReference type="InterPro" id="IPR001279">
    <property type="entry name" value="Metallo-B-lactamas"/>
</dbReference>
<dbReference type="RefSeq" id="WP_089478183.1">
    <property type="nucleotide sequence ID" value="NZ_MUGS01000004.1"/>
</dbReference>
<keyword evidence="7" id="KW-1185">Reference proteome</keyword>
<dbReference type="CDD" id="cd06262">
    <property type="entry name" value="metallo-hydrolase-like_MBL-fold"/>
    <property type="match status" value="1"/>
</dbReference>
<evidence type="ECO:0000313" key="7">
    <source>
        <dbReference type="Proteomes" id="UP000214684"/>
    </source>
</evidence>
<gene>
    <name evidence="6" type="ORF">B0A64_03630</name>
</gene>
<dbReference type="PANTHER" id="PTHR46233">
    <property type="entry name" value="HYDROXYACYLGLUTATHIONE HYDROLASE GLOC"/>
    <property type="match status" value="1"/>
</dbReference>
<dbReference type="PANTHER" id="PTHR46233:SF3">
    <property type="entry name" value="HYDROXYACYLGLUTATHIONE HYDROLASE GLOC"/>
    <property type="match status" value="1"/>
</dbReference>
<dbReference type="InterPro" id="IPR036866">
    <property type="entry name" value="RibonucZ/Hydroxyglut_hydro"/>
</dbReference>
<dbReference type="EMBL" id="MUGS01000004">
    <property type="protein sequence ID" value="OXG09096.1"/>
    <property type="molecule type" value="Genomic_DNA"/>
</dbReference>
<dbReference type="GO" id="GO:0016787">
    <property type="term" value="F:hydrolase activity"/>
    <property type="evidence" value="ECO:0007669"/>
    <property type="project" value="UniProtKB-KW"/>
</dbReference>
<dbReference type="InterPro" id="IPR051453">
    <property type="entry name" value="MBL_Glyoxalase_II"/>
</dbReference>
<dbReference type="AlphaFoldDB" id="A0A227PJ16"/>
<organism evidence="6 7">
    <name type="scientific">Flavobacterium araucananum</name>
    <dbReference type="NCBI Taxonomy" id="946678"/>
    <lineage>
        <taxon>Bacteria</taxon>
        <taxon>Pseudomonadati</taxon>
        <taxon>Bacteroidota</taxon>
        <taxon>Flavobacteriia</taxon>
        <taxon>Flavobacteriales</taxon>
        <taxon>Flavobacteriaceae</taxon>
        <taxon>Flavobacterium</taxon>
    </lineage>
</organism>
<comment type="cofactor">
    <cofactor evidence="1">
        <name>Zn(2+)</name>
        <dbReference type="ChEBI" id="CHEBI:29105"/>
    </cofactor>
</comment>
<evidence type="ECO:0000256" key="4">
    <source>
        <dbReference type="ARBA" id="ARBA00022833"/>
    </source>
</evidence>
<evidence type="ECO:0000256" key="1">
    <source>
        <dbReference type="ARBA" id="ARBA00001947"/>
    </source>
</evidence>
<dbReference type="GO" id="GO:0046872">
    <property type="term" value="F:metal ion binding"/>
    <property type="evidence" value="ECO:0007669"/>
    <property type="project" value="UniProtKB-KW"/>
</dbReference>
<proteinExistence type="predicted"/>
<dbReference type="SUPFAM" id="SSF56281">
    <property type="entry name" value="Metallo-hydrolase/oxidoreductase"/>
    <property type="match status" value="1"/>
</dbReference>
<protein>
    <recommendedName>
        <fullName evidence="5">Metallo-beta-lactamase domain-containing protein</fullName>
    </recommendedName>
</protein>
<reference evidence="6 7" key="1">
    <citation type="submission" date="2016-11" db="EMBL/GenBank/DDBJ databases">
        <title>Whole genomes of Flavobacteriaceae.</title>
        <authorList>
            <person name="Stine C."/>
            <person name="Li C."/>
            <person name="Tadesse D."/>
        </authorList>
    </citation>
    <scope>NUCLEOTIDE SEQUENCE [LARGE SCALE GENOMIC DNA]</scope>
    <source>
        <strain evidence="6 7">DSM 24704</strain>
    </source>
</reference>
<keyword evidence="3" id="KW-0378">Hydrolase</keyword>
<evidence type="ECO:0000256" key="3">
    <source>
        <dbReference type="ARBA" id="ARBA00022801"/>
    </source>
</evidence>
<dbReference type="Gene3D" id="3.60.15.10">
    <property type="entry name" value="Ribonuclease Z/Hydroxyacylglutathione hydrolase-like"/>
    <property type="match status" value="1"/>
</dbReference>
<evidence type="ECO:0000256" key="2">
    <source>
        <dbReference type="ARBA" id="ARBA00022723"/>
    </source>
</evidence>
<dbReference type="SMART" id="SM00849">
    <property type="entry name" value="Lactamase_B"/>
    <property type="match status" value="1"/>
</dbReference>
<comment type="caution">
    <text evidence="6">The sequence shown here is derived from an EMBL/GenBank/DDBJ whole genome shotgun (WGS) entry which is preliminary data.</text>
</comment>
<keyword evidence="2" id="KW-0479">Metal-binding</keyword>
<evidence type="ECO:0000259" key="5">
    <source>
        <dbReference type="SMART" id="SM00849"/>
    </source>
</evidence>
<keyword evidence="4" id="KW-0862">Zinc</keyword>